<proteinExistence type="predicted"/>
<dbReference type="Proteomes" id="UP001139887">
    <property type="component" value="Unassembled WGS sequence"/>
</dbReference>
<dbReference type="AlphaFoldDB" id="A0A9W8I2E3"/>
<dbReference type="InterPro" id="IPR001087">
    <property type="entry name" value="GDSL"/>
</dbReference>
<dbReference type="GO" id="GO:0016788">
    <property type="term" value="F:hydrolase activity, acting on ester bonds"/>
    <property type="evidence" value="ECO:0007669"/>
    <property type="project" value="InterPro"/>
</dbReference>
<comment type="caution">
    <text evidence="3">The sequence shown here is derived from an EMBL/GenBank/DDBJ whole genome shotgun (WGS) entry which is preliminary data.</text>
</comment>
<dbReference type="OrthoDB" id="1600564at2759"/>
<dbReference type="PANTHER" id="PTHR45642">
    <property type="entry name" value="GDSL ESTERASE/LIPASE EXL3"/>
    <property type="match status" value="1"/>
</dbReference>
<protein>
    <submittedName>
        <fullName evidence="3">Uncharacterized protein</fullName>
    </submittedName>
</protein>
<reference evidence="3" key="1">
    <citation type="submission" date="2022-07" db="EMBL/GenBank/DDBJ databases">
        <title>Phylogenomic reconstructions and comparative analyses of Kickxellomycotina fungi.</title>
        <authorList>
            <person name="Reynolds N.K."/>
            <person name="Stajich J.E."/>
            <person name="Barry K."/>
            <person name="Grigoriev I.V."/>
            <person name="Crous P."/>
            <person name="Smith M.E."/>
        </authorList>
    </citation>
    <scope>NUCLEOTIDE SEQUENCE</scope>
    <source>
        <strain evidence="3">NRRL 1566</strain>
    </source>
</reference>
<dbReference type="InterPro" id="IPR036514">
    <property type="entry name" value="SGNH_hydro_sf"/>
</dbReference>
<keyword evidence="4" id="KW-1185">Reference proteome</keyword>
<feature type="chain" id="PRO_5040837650" evidence="2">
    <location>
        <begin position="18"/>
        <end position="349"/>
    </location>
</feature>
<evidence type="ECO:0000256" key="2">
    <source>
        <dbReference type="SAM" id="SignalP"/>
    </source>
</evidence>
<dbReference type="SUPFAM" id="SSF52266">
    <property type="entry name" value="SGNH hydrolase"/>
    <property type="match status" value="1"/>
</dbReference>
<gene>
    <name evidence="3" type="ORF">IWW36_004943</name>
</gene>
<evidence type="ECO:0000313" key="3">
    <source>
        <dbReference type="EMBL" id="KAJ2845057.1"/>
    </source>
</evidence>
<dbReference type="CDD" id="cd01846">
    <property type="entry name" value="fatty_acyltransferase_like"/>
    <property type="match status" value="1"/>
</dbReference>
<keyword evidence="1 2" id="KW-0732">Signal</keyword>
<organism evidence="3 4">
    <name type="scientific">Coemansia brasiliensis</name>
    <dbReference type="NCBI Taxonomy" id="2650707"/>
    <lineage>
        <taxon>Eukaryota</taxon>
        <taxon>Fungi</taxon>
        <taxon>Fungi incertae sedis</taxon>
        <taxon>Zoopagomycota</taxon>
        <taxon>Kickxellomycotina</taxon>
        <taxon>Kickxellomycetes</taxon>
        <taxon>Kickxellales</taxon>
        <taxon>Kickxellaceae</taxon>
        <taxon>Coemansia</taxon>
    </lineage>
</organism>
<dbReference type="EMBL" id="JANBUW010000903">
    <property type="protein sequence ID" value="KAJ2845057.1"/>
    <property type="molecule type" value="Genomic_DNA"/>
</dbReference>
<feature type="signal peptide" evidence="2">
    <location>
        <begin position="1"/>
        <end position="17"/>
    </location>
</feature>
<evidence type="ECO:0000313" key="4">
    <source>
        <dbReference type="Proteomes" id="UP001139887"/>
    </source>
</evidence>
<dbReference type="PANTHER" id="PTHR45642:SF139">
    <property type="entry name" value="SGNH HYDROLASE-TYPE ESTERASE DOMAIN-CONTAINING PROTEIN"/>
    <property type="match status" value="1"/>
</dbReference>
<sequence>MNWLFLVLYALVALVYCQLSARPTLHIFGDSLSDIGRLKSLTHGRIPPSAYWNGRFCSGPVWNEYLALLLNAQLKNYAVGVAKATTVHRSFLGVLPLDPPTTLDQITGFGLNGFVVSTMDYAILEIGSNDVASALVDIVAGKQTAYEFAQNLSTTVVGQLQMLYDIGFRRIIVFNLPALDQTPIVIQKDRSMLAHVLVFTYNRLLKEKAMEWAHKHILDRFQLVDLTQFMLAATQPNAMMALNITNKSEYCISGSWLALFEDHLQLSSLLKFAIFANSADKCADASSFFFFDPIHPSERVQRLFGYYMYEYICKLDAGLPPLIPSAETLLNLTTHYKLYRPVAKPVAIY</sequence>
<name>A0A9W8I2E3_9FUNG</name>
<dbReference type="Pfam" id="PF00657">
    <property type="entry name" value="Lipase_GDSL"/>
    <property type="match status" value="1"/>
</dbReference>
<dbReference type="Gene3D" id="3.40.50.1110">
    <property type="entry name" value="SGNH hydrolase"/>
    <property type="match status" value="1"/>
</dbReference>
<accession>A0A9W8I2E3</accession>
<dbReference type="InterPro" id="IPR050592">
    <property type="entry name" value="GDSL_lipolytic_enzyme"/>
</dbReference>
<evidence type="ECO:0000256" key="1">
    <source>
        <dbReference type="ARBA" id="ARBA00022729"/>
    </source>
</evidence>